<sequence>MLKKTLPILAAAFIAQTALAGATLPPTPTITSPADNAENVDTLPTFTSDASGATDWLASYPSSYVQLVGGWAKNAMGQYQDIPFPVEGVTLDGANVSTLRIYYEGKAELLAENGDILARTILNPSTTRYSQPSDLSGVISVSRLSNRIIINWHQKNDGGSVNWDAALQALFLIDGNTQVIKSVGLKSKPNDLNNELFSLSNSEVGCQLRSDGTLKGPINSTLPAYKTELKEHTVPAQTMFSMQCYVQSGWGGVERQPFLYPESPFMNYGKPLVTVTESGTSQATPETALQQFSEYQVQVRARAATGESSVWSTPVGFTTRGPLSDYVFTSLPKNIRTNANSAQNLTFVVKNQGSESGNPEIYLRLPFSAEPIGDAETIPDPETLPGPDTRYNVSASIAGGDCYVFVDDREDATYINCQPNEPLLAQESVIIEASLLLPPGTPSIEYLACERRLCDESTFESLPVTDASSSSSSGGASWLLLLFSFVVSLRRR</sequence>
<dbReference type="Proteomes" id="UP001065322">
    <property type="component" value="Chromosome"/>
</dbReference>
<keyword evidence="1" id="KW-0732">Signal</keyword>
<dbReference type="RefSeq" id="WP_260997941.1">
    <property type="nucleotide sequence ID" value="NZ_CP054475.1"/>
</dbReference>
<proteinExistence type="predicted"/>
<reference evidence="3" key="1">
    <citation type="submission" date="2020-06" db="EMBL/GenBank/DDBJ databases">
        <title>Thalassolituus marinus alknpb1M-1, a hydrocarbon-degrading bacterium isolated from the deep-sea overlying water using an in-situ strategy from the South China Sea basin.</title>
        <authorList>
            <person name="Dong C."/>
            <person name="Chen Y."/>
            <person name="Shao Z."/>
        </authorList>
    </citation>
    <scope>NUCLEOTIDE SEQUENCE [LARGE SCALE GENOMIC DNA]</scope>
    <source>
        <strain evidence="3">alknpb1M-1</strain>
    </source>
</reference>
<organism evidence="2 3">
    <name type="scientific">Thalassolituus hydrocarboniclasticus</name>
    <dbReference type="NCBI Taxonomy" id="2742796"/>
    <lineage>
        <taxon>Bacteria</taxon>
        <taxon>Pseudomonadati</taxon>
        <taxon>Pseudomonadota</taxon>
        <taxon>Gammaproteobacteria</taxon>
        <taxon>Oceanospirillales</taxon>
        <taxon>Oceanospirillaceae</taxon>
        <taxon>Thalassolituus</taxon>
    </lineage>
</organism>
<name>A0ABY6A462_9GAMM</name>
<keyword evidence="3" id="KW-1185">Reference proteome</keyword>
<evidence type="ECO:0000313" key="2">
    <source>
        <dbReference type="EMBL" id="UXD85942.1"/>
    </source>
</evidence>
<evidence type="ECO:0008006" key="4">
    <source>
        <dbReference type="Google" id="ProtNLM"/>
    </source>
</evidence>
<evidence type="ECO:0000313" key="3">
    <source>
        <dbReference type="Proteomes" id="UP001065322"/>
    </source>
</evidence>
<dbReference type="InterPro" id="IPR036116">
    <property type="entry name" value="FN3_sf"/>
</dbReference>
<evidence type="ECO:0000256" key="1">
    <source>
        <dbReference type="SAM" id="SignalP"/>
    </source>
</evidence>
<protein>
    <recommendedName>
        <fullName evidence="4">Fibronectin type-III domain-containing protein</fullName>
    </recommendedName>
</protein>
<dbReference type="EMBL" id="CP054475">
    <property type="protein sequence ID" value="UXD85942.1"/>
    <property type="molecule type" value="Genomic_DNA"/>
</dbReference>
<accession>A0ABY6A462</accession>
<feature type="chain" id="PRO_5047194304" description="Fibronectin type-III domain-containing protein" evidence="1">
    <location>
        <begin position="21"/>
        <end position="492"/>
    </location>
</feature>
<dbReference type="InterPro" id="IPR013783">
    <property type="entry name" value="Ig-like_fold"/>
</dbReference>
<dbReference type="Gene3D" id="2.60.40.10">
    <property type="entry name" value="Immunoglobulins"/>
    <property type="match status" value="1"/>
</dbReference>
<gene>
    <name evidence="2" type="ORF">HUF19_00075</name>
</gene>
<feature type="signal peptide" evidence="1">
    <location>
        <begin position="1"/>
        <end position="20"/>
    </location>
</feature>
<dbReference type="SUPFAM" id="SSF49265">
    <property type="entry name" value="Fibronectin type III"/>
    <property type="match status" value="1"/>
</dbReference>